<dbReference type="GO" id="GO:0005886">
    <property type="term" value="C:plasma membrane"/>
    <property type="evidence" value="ECO:0007669"/>
    <property type="project" value="UniProtKB-SubCell"/>
</dbReference>
<accession>A0A4S4BP79</accession>
<evidence type="ECO:0000256" key="2">
    <source>
        <dbReference type="ARBA" id="ARBA00022475"/>
    </source>
</evidence>
<evidence type="ECO:0000259" key="13">
    <source>
        <dbReference type="PROSITE" id="PS50885"/>
    </source>
</evidence>
<dbReference type="InterPro" id="IPR036890">
    <property type="entry name" value="HATPase_C_sf"/>
</dbReference>
<keyword evidence="7" id="KW-0418">Kinase</keyword>
<reference evidence="14 15" key="1">
    <citation type="submission" date="2019-04" db="EMBL/GenBank/DDBJ databases">
        <title>Cohnella sp. nov. isolated from preserved vegetables.</title>
        <authorList>
            <person name="Lin S.-Y."/>
            <person name="Hung M.-H."/>
            <person name="Young C.-C."/>
        </authorList>
    </citation>
    <scope>NUCLEOTIDE SEQUENCE [LARGE SCALE GENOMIC DNA]</scope>
    <source>
        <strain evidence="14 15">CC-MHH1044</strain>
    </source>
</reference>
<dbReference type="GO" id="GO:0005524">
    <property type="term" value="F:ATP binding"/>
    <property type="evidence" value="ECO:0007669"/>
    <property type="project" value="UniProtKB-KW"/>
</dbReference>
<keyword evidence="15" id="KW-1185">Reference proteome</keyword>
<protein>
    <submittedName>
        <fullName evidence="14">HAMP domain-containing protein</fullName>
    </submittedName>
</protein>
<feature type="transmembrane region" description="Helical" evidence="12">
    <location>
        <begin position="6"/>
        <end position="28"/>
    </location>
</feature>
<dbReference type="CDD" id="cd06225">
    <property type="entry name" value="HAMP"/>
    <property type="match status" value="1"/>
</dbReference>
<keyword evidence="9 12" id="KW-1133">Transmembrane helix</keyword>
<dbReference type="Pfam" id="PF00672">
    <property type="entry name" value="HAMP"/>
    <property type="match status" value="1"/>
</dbReference>
<comment type="caution">
    <text evidence="14">The sequence shown here is derived from an EMBL/GenBank/DDBJ whole genome shotgun (WGS) entry which is preliminary data.</text>
</comment>
<dbReference type="InterPro" id="IPR010559">
    <property type="entry name" value="Sig_transdc_His_kin_internal"/>
</dbReference>
<dbReference type="Proteomes" id="UP000310636">
    <property type="component" value="Unassembled WGS sequence"/>
</dbReference>
<proteinExistence type="predicted"/>
<dbReference type="OrthoDB" id="2062925at2"/>
<dbReference type="Pfam" id="PF06580">
    <property type="entry name" value="His_kinase"/>
    <property type="match status" value="1"/>
</dbReference>
<evidence type="ECO:0000256" key="4">
    <source>
        <dbReference type="ARBA" id="ARBA00022679"/>
    </source>
</evidence>
<sequence>MNWRPIRFSIFTKLVLAFVIVISPLYLLGAIMNQKGSAIIHEDISKSMQQKADFYLLSLETEIERMTVLQREFINDEDLMSLSIMSDRLTVYERLAAMNRLQTRTRFIKESSPYIAEVKAYIPAVERTISSNTAVSVLTREELSRLGQDAEGYIPPLLHSGDRLFIREYYPSPYSLGRREPTFILELEISVPAVRQFLKRLPGYESGGAALLTGTTAIVGDSDSRSARQIEEALRGKWVGDVDPSSEGGDGQASSFSLSDGTYLMEYAFSEQLNVALVVYVPENEVMGPIQKYKLYLWLISLFALAILVIFAYWIYRIIHQPLRKLVGAFRKIESGVMRVNIQHSSRDEFHYLYGRFNDMVAHLNKLIFEVYEQKIHLQQAELKQLQAQINPHFLYNSFYLLYRMTKAKDFEHATMFTKFLGDYFQYITRNGADEVMLGDEIQHVKAYTEIQSIRFRGRIFAEFVDVPERIRSLTVPRLILQPLIENAYQHGFDLEQDYCLLRIRVYETQSEAGRSLLRIEAEDNGKGMSDAAFRQLQARLEHGDREMTGLMNVHRRLRLKFGSLAGLAIQRGRVSGLIATVVIPLNEGPEAGGEAGVPEERRI</sequence>
<evidence type="ECO:0000256" key="12">
    <source>
        <dbReference type="SAM" id="Phobius"/>
    </source>
</evidence>
<dbReference type="EMBL" id="SSOB01000023">
    <property type="protein sequence ID" value="THF76670.1"/>
    <property type="molecule type" value="Genomic_DNA"/>
</dbReference>
<keyword evidence="8" id="KW-0067">ATP-binding</keyword>
<evidence type="ECO:0000256" key="6">
    <source>
        <dbReference type="ARBA" id="ARBA00022741"/>
    </source>
</evidence>
<keyword evidence="10" id="KW-0902">Two-component regulatory system</keyword>
<keyword evidence="4" id="KW-0808">Transferase</keyword>
<dbReference type="SUPFAM" id="SSF55874">
    <property type="entry name" value="ATPase domain of HSP90 chaperone/DNA topoisomerase II/histidine kinase"/>
    <property type="match status" value="1"/>
</dbReference>
<dbReference type="InterPro" id="IPR003660">
    <property type="entry name" value="HAMP_dom"/>
</dbReference>
<evidence type="ECO:0000256" key="5">
    <source>
        <dbReference type="ARBA" id="ARBA00022692"/>
    </source>
</evidence>
<feature type="transmembrane region" description="Helical" evidence="12">
    <location>
        <begin position="295"/>
        <end position="316"/>
    </location>
</feature>
<keyword evidence="5 12" id="KW-0812">Transmembrane</keyword>
<feature type="domain" description="HAMP" evidence="13">
    <location>
        <begin position="317"/>
        <end position="369"/>
    </location>
</feature>
<evidence type="ECO:0000256" key="8">
    <source>
        <dbReference type="ARBA" id="ARBA00022840"/>
    </source>
</evidence>
<dbReference type="PROSITE" id="PS50885">
    <property type="entry name" value="HAMP"/>
    <property type="match status" value="1"/>
</dbReference>
<dbReference type="SUPFAM" id="SSF158472">
    <property type="entry name" value="HAMP domain-like"/>
    <property type="match status" value="1"/>
</dbReference>
<organism evidence="14 15">
    <name type="scientific">Cohnella fermenti</name>
    <dbReference type="NCBI Taxonomy" id="2565925"/>
    <lineage>
        <taxon>Bacteria</taxon>
        <taxon>Bacillati</taxon>
        <taxon>Bacillota</taxon>
        <taxon>Bacilli</taxon>
        <taxon>Bacillales</taxon>
        <taxon>Paenibacillaceae</taxon>
        <taxon>Cohnella</taxon>
    </lineage>
</organism>
<dbReference type="AlphaFoldDB" id="A0A4S4BP79"/>
<evidence type="ECO:0000313" key="15">
    <source>
        <dbReference type="Proteomes" id="UP000310636"/>
    </source>
</evidence>
<dbReference type="GO" id="GO:0000155">
    <property type="term" value="F:phosphorelay sensor kinase activity"/>
    <property type="evidence" value="ECO:0007669"/>
    <property type="project" value="InterPro"/>
</dbReference>
<evidence type="ECO:0000256" key="9">
    <source>
        <dbReference type="ARBA" id="ARBA00022989"/>
    </source>
</evidence>
<dbReference type="Gene3D" id="3.30.565.10">
    <property type="entry name" value="Histidine kinase-like ATPase, C-terminal domain"/>
    <property type="match status" value="1"/>
</dbReference>
<dbReference type="Gene3D" id="6.10.340.10">
    <property type="match status" value="1"/>
</dbReference>
<evidence type="ECO:0000256" key="3">
    <source>
        <dbReference type="ARBA" id="ARBA00022553"/>
    </source>
</evidence>
<dbReference type="InterPro" id="IPR050640">
    <property type="entry name" value="Bact_2-comp_sensor_kinase"/>
</dbReference>
<dbReference type="RefSeq" id="WP_136371208.1">
    <property type="nucleotide sequence ID" value="NZ_SSOB01000023.1"/>
</dbReference>
<comment type="subcellular location">
    <subcellularLocation>
        <location evidence="1">Cell membrane</location>
        <topology evidence="1">Multi-pass membrane protein</topology>
    </subcellularLocation>
</comment>
<evidence type="ECO:0000256" key="10">
    <source>
        <dbReference type="ARBA" id="ARBA00023012"/>
    </source>
</evidence>
<dbReference type="PANTHER" id="PTHR34220">
    <property type="entry name" value="SENSOR HISTIDINE KINASE YPDA"/>
    <property type="match status" value="1"/>
</dbReference>
<keyword evidence="3" id="KW-0597">Phosphoprotein</keyword>
<dbReference type="PANTHER" id="PTHR34220:SF11">
    <property type="entry name" value="SENSOR PROTEIN KINASE HPTS"/>
    <property type="match status" value="1"/>
</dbReference>
<dbReference type="SMART" id="SM00304">
    <property type="entry name" value="HAMP"/>
    <property type="match status" value="1"/>
</dbReference>
<keyword evidence="11 12" id="KW-0472">Membrane</keyword>
<evidence type="ECO:0000313" key="14">
    <source>
        <dbReference type="EMBL" id="THF76670.1"/>
    </source>
</evidence>
<keyword evidence="2" id="KW-1003">Cell membrane</keyword>
<evidence type="ECO:0000256" key="11">
    <source>
        <dbReference type="ARBA" id="ARBA00023136"/>
    </source>
</evidence>
<evidence type="ECO:0000256" key="7">
    <source>
        <dbReference type="ARBA" id="ARBA00022777"/>
    </source>
</evidence>
<gene>
    <name evidence="14" type="ORF">E6C55_18005</name>
</gene>
<evidence type="ECO:0000256" key="1">
    <source>
        <dbReference type="ARBA" id="ARBA00004651"/>
    </source>
</evidence>
<keyword evidence="6" id="KW-0547">Nucleotide-binding</keyword>
<name>A0A4S4BP79_9BACL</name>